<evidence type="ECO:0000256" key="4">
    <source>
        <dbReference type="ARBA" id="ARBA00022519"/>
    </source>
</evidence>
<feature type="domain" description="Prepilin peptidase A24 N-terminal" evidence="12">
    <location>
        <begin position="11"/>
        <end position="94"/>
    </location>
</feature>
<dbReference type="GO" id="GO:0004190">
    <property type="term" value="F:aspartic-type endopeptidase activity"/>
    <property type="evidence" value="ECO:0007669"/>
    <property type="project" value="UniProtKB-EC"/>
</dbReference>
<feature type="transmembrane region" description="Helical" evidence="10">
    <location>
        <begin position="225"/>
        <end position="247"/>
    </location>
</feature>
<keyword evidence="9" id="KW-0511">Multifunctional enzyme</keyword>
<name>A0A2P8HCM2_9BACI</name>
<keyword evidence="6 10" id="KW-1133">Transmembrane helix</keyword>
<evidence type="ECO:0000259" key="12">
    <source>
        <dbReference type="Pfam" id="PF06750"/>
    </source>
</evidence>
<dbReference type="GO" id="GO:0008168">
    <property type="term" value="F:methyltransferase activity"/>
    <property type="evidence" value="ECO:0007669"/>
    <property type="project" value="UniProtKB-KW"/>
</dbReference>
<feature type="transmembrane region" description="Helical" evidence="10">
    <location>
        <begin position="180"/>
        <end position="213"/>
    </location>
</feature>
<dbReference type="InterPro" id="IPR050882">
    <property type="entry name" value="Prepilin_peptidase/N-MTase"/>
</dbReference>
<evidence type="ECO:0000313" key="13">
    <source>
        <dbReference type="EMBL" id="PSL43977.1"/>
    </source>
</evidence>
<comment type="caution">
    <text evidence="13">The sequence shown here is derived from an EMBL/GenBank/DDBJ whole genome shotgun (WGS) entry which is preliminary data.</text>
</comment>
<keyword evidence="9 13" id="KW-0489">Methyltransferase</keyword>
<evidence type="ECO:0000256" key="10">
    <source>
        <dbReference type="SAM" id="Phobius"/>
    </source>
</evidence>
<feature type="transmembrane region" description="Helical" evidence="10">
    <location>
        <begin position="6"/>
        <end position="29"/>
    </location>
</feature>
<comment type="similarity">
    <text evidence="2 8">Belongs to the peptidase A24 family.</text>
</comment>
<organism evidence="13 14">
    <name type="scientific">Salsuginibacillus halophilus</name>
    <dbReference type="NCBI Taxonomy" id="517424"/>
    <lineage>
        <taxon>Bacteria</taxon>
        <taxon>Bacillati</taxon>
        <taxon>Bacillota</taxon>
        <taxon>Bacilli</taxon>
        <taxon>Bacillales</taxon>
        <taxon>Bacillaceae</taxon>
        <taxon>Salsuginibacillus</taxon>
    </lineage>
</organism>
<feature type="transmembrane region" description="Helical" evidence="10">
    <location>
        <begin position="127"/>
        <end position="142"/>
    </location>
</feature>
<dbReference type="EMBL" id="PYAV01000009">
    <property type="protein sequence ID" value="PSL43977.1"/>
    <property type="molecule type" value="Genomic_DNA"/>
</dbReference>
<evidence type="ECO:0000256" key="9">
    <source>
        <dbReference type="RuleBase" id="RU003794"/>
    </source>
</evidence>
<feature type="domain" description="Prepilin type IV endopeptidase peptidase" evidence="11">
    <location>
        <begin position="104"/>
        <end position="208"/>
    </location>
</feature>
<comment type="catalytic activity">
    <reaction evidence="9">
        <text>Typically cleaves a -Gly-|-Phe- bond to release an N-terminal, basic peptide of 5-8 residues from type IV prepilin, and then N-methylates the new N-terminal amino group, the methyl donor being S-adenosyl-L-methionine.</text>
        <dbReference type="EC" id="3.4.23.43"/>
    </reaction>
</comment>
<evidence type="ECO:0000256" key="2">
    <source>
        <dbReference type="ARBA" id="ARBA00005801"/>
    </source>
</evidence>
<gene>
    <name evidence="13" type="ORF">B0H94_10932</name>
</gene>
<reference evidence="13 14" key="1">
    <citation type="submission" date="2018-03" db="EMBL/GenBank/DDBJ databases">
        <title>Genomic Encyclopedia of Type Strains, Phase III (KMG-III): the genomes of soil and plant-associated and newly described type strains.</title>
        <authorList>
            <person name="Whitman W."/>
        </authorList>
    </citation>
    <scope>NUCLEOTIDE SEQUENCE [LARGE SCALE GENOMIC DNA]</scope>
    <source>
        <strain evidence="13 14">CGMCC 1.07653</strain>
    </source>
</reference>
<dbReference type="AlphaFoldDB" id="A0A2P8HCM2"/>
<evidence type="ECO:0000256" key="8">
    <source>
        <dbReference type="RuleBase" id="RU003793"/>
    </source>
</evidence>
<dbReference type="Proteomes" id="UP000242310">
    <property type="component" value="Unassembled WGS sequence"/>
</dbReference>
<keyword evidence="5 9" id="KW-0812">Transmembrane</keyword>
<dbReference type="GO" id="GO:0005886">
    <property type="term" value="C:plasma membrane"/>
    <property type="evidence" value="ECO:0007669"/>
    <property type="project" value="UniProtKB-SubCell"/>
</dbReference>
<evidence type="ECO:0000259" key="11">
    <source>
        <dbReference type="Pfam" id="PF01478"/>
    </source>
</evidence>
<evidence type="ECO:0000256" key="7">
    <source>
        <dbReference type="ARBA" id="ARBA00023136"/>
    </source>
</evidence>
<dbReference type="GO" id="GO:0032259">
    <property type="term" value="P:methylation"/>
    <property type="evidence" value="ECO:0007669"/>
    <property type="project" value="UniProtKB-KW"/>
</dbReference>
<sequence length="252" mass="27351">MMEWMALYWLVVGLVIGSFLNVVGLRLPAGTPFTTDRSRCPACGRTIRALELIPVFSYIALRGRCRGCGEQISKLYPVMELATGSLFAVTYVAFGYSPEWAVALLFLMMLHVIVVSDLRFMLIPDKVLLAFGLPILLLRLTAAPLDVWWSPLAGALLGFSLLFVIALVSRGGMGGGDVKLFAVLGVVLGWELVLLAFFFSVSLGAVLGGIGLITGHVRRKEPMPFGPFIAAGALLAYGFGEAVLQWYTGFWL</sequence>
<evidence type="ECO:0000313" key="14">
    <source>
        <dbReference type="Proteomes" id="UP000242310"/>
    </source>
</evidence>
<evidence type="ECO:0000256" key="6">
    <source>
        <dbReference type="ARBA" id="ARBA00022989"/>
    </source>
</evidence>
<dbReference type="InterPro" id="IPR000045">
    <property type="entry name" value="Prepilin_IV_endopep_pep"/>
</dbReference>
<dbReference type="Pfam" id="PF06750">
    <property type="entry name" value="A24_N_bact"/>
    <property type="match status" value="1"/>
</dbReference>
<comment type="subcellular location">
    <subcellularLocation>
        <location evidence="1">Cell inner membrane</location>
        <topology evidence="1">Multi-pass membrane protein</topology>
    </subcellularLocation>
    <subcellularLocation>
        <location evidence="9">Cell membrane</location>
        <topology evidence="9">Multi-pass membrane protein</topology>
    </subcellularLocation>
</comment>
<keyword evidence="4" id="KW-0997">Cell inner membrane</keyword>
<dbReference type="PRINTS" id="PR00864">
    <property type="entry name" value="PREPILNPTASE"/>
</dbReference>
<dbReference type="RefSeq" id="WP_245893956.1">
    <property type="nucleotide sequence ID" value="NZ_PYAV01000009.1"/>
</dbReference>
<evidence type="ECO:0000256" key="5">
    <source>
        <dbReference type="ARBA" id="ARBA00022692"/>
    </source>
</evidence>
<dbReference type="InterPro" id="IPR014032">
    <property type="entry name" value="Peptidase_A24A_bac"/>
</dbReference>
<dbReference type="EC" id="3.4.23.43" evidence="9"/>
<dbReference type="Pfam" id="PF01478">
    <property type="entry name" value="Peptidase_A24"/>
    <property type="match status" value="1"/>
</dbReference>
<keyword evidence="9" id="KW-0645">Protease</keyword>
<keyword evidence="7 10" id="KW-0472">Membrane</keyword>
<dbReference type="PANTHER" id="PTHR30487">
    <property type="entry name" value="TYPE 4 PREPILIN-LIKE PROTEINS LEADER PEPTIDE-PROCESSING ENZYME"/>
    <property type="match status" value="1"/>
</dbReference>
<dbReference type="Gene3D" id="1.20.120.1220">
    <property type="match status" value="1"/>
</dbReference>
<keyword evidence="9" id="KW-0378">Hydrolase</keyword>
<dbReference type="InterPro" id="IPR010627">
    <property type="entry name" value="Prepilin_pept_A24_N"/>
</dbReference>
<proteinExistence type="inferred from homology"/>
<dbReference type="PANTHER" id="PTHR30487:SF0">
    <property type="entry name" value="PREPILIN LEADER PEPTIDASE_N-METHYLTRANSFERASE-RELATED"/>
    <property type="match status" value="1"/>
</dbReference>
<keyword evidence="14" id="KW-1185">Reference proteome</keyword>
<protein>
    <recommendedName>
        <fullName evidence="9">Prepilin leader peptidase/N-methyltransferase</fullName>
        <ecNumber evidence="9">2.1.1.-</ecNumber>
        <ecNumber evidence="9">3.4.23.43</ecNumber>
    </recommendedName>
</protein>
<accession>A0A2P8HCM2</accession>
<keyword evidence="9 13" id="KW-0808">Transferase</keyword>
<evidence type="ECO:0000256" key="3">
    <source>
        <dbReference type="ARBA" id="ARBA00022475"/>
    </source>
</evidence>
<dbReference type="EC" id="2.1.1.-" evidence="9"/>
<feature type="transmembrane region" description="Helical" evidence="10">
    <location>
        <begin position="148"/>
        <end position="168"/>
    </location>
</feature>
<keyword evidence="3" id="KW-1003">Cell membrane</keyword>
<dbReference type="GO" id="GO:0006465">
    <property type="term" value="P:signal peptide processing"/>
    <property type="evidence" value="ECO:0007669"/>
    <property type="project" value="TreeGrafter"/>
</dbReference>
<comment type="function">
    <text evidence="9">Plays an essential role in type IV pili and type II pseudopili formation by proteolytically removing the leader sequence from substrate proteins and subsequently monomethylating the alpha-amino group of the newly exposed N-terminal phenylalanine.</text>
</comment>
<evidence type="ECO:0000256" key="1">
    <source>
        <dbReference type="ARBA" id="ARBA00004429"/>
    </source>
</evidence>